<dbReference type="Pfam" id="PF01882">
    <property type="entry name" value="DUF58"/>
    <property type="match status" value="1"/>
</dbReference>
<dbReference type="PANTHER" id="PTHR33608:SF12">
    <property type="entry name" value="DUF58 DOMAIN-CONTAINING PROTEIN"/>
    <property type="match status" value="1"/>
</dbReference>
<evidence type="ECO:0000259" key="1">
    <source>
        <dbReference type="Pfam" id="PF01882"/>
    </source>
</evidence>
<organism evidence="2 3">
    <name type="scientific">Ponticoccus alexandrii</name>
    <dbReference type="NCBI Taxonomy" id="1943633"/>
    <lineage>
        <taxon>Bacteria</taxon>
        <taxon>Pseudomonadati</taxon>
        <taxon>Pseudomonadota</taxon>
        <taxon>Alphaproteobacteria</taxon>
        <taxon>Rhodobacterales</taxon>
        <taxon>Roseobacteraceae</taxon>
        <taxon>Ponticoccus</taxon>
    </lineage>
</organism>
<dbReference type="Proteomes" id="UP000596387">
    <property type="component" value="Chromosome"/>
</dbReference>
<proteinExistence type="predicted"/>
<accession>A0ABX7F315</accession>
<dbReference type="InterPro" id="IPR002881">
    <property type="entry name" value="DUF58"/>
</dbReference>
<protein>
    <submittedName>
        <fullName evidence="2">DUF58 domain-containing protein</fullName>
    </submittedName>
</protein>
<dbReference type="EMBL" id="CP047166">
    <property type="protein sequence ID" value="QRF64895.1"/>
    <property type="molecule type" value="Genomic_DNA"/>
</dbReference>
<name>A0ABX7F315_9RHOB</name>
<keyword evidence="3" id="KW-1185">Reference proteome</keyword>
<dbReference type="RefSeq" id="WP_023850855.1">
    <property type="nucleotide sequence ID" value="NZ_CP047166.1"/>
</dbReference>
<evidence type="ECO:0000313" key="2">
    <source>
        <dbReference type="EMBL" id="QRF64895.1"/>
    </source>
</evidence>
<dbReference type="PANTHER" id="PTHR33608">
    <property type="entry name" value="BLL2464 PROTEIN"/>
    <property type="match status" value="1"/>
</dbReference>
<evidence type="ECO:0000313" key="3">
    <source>
        <dbReference type="Proteomes" id="UP000596387"/>
    </source>
</evidence>
<sequence>MSALPETPGVTLEAAGLIALRQVALRSGADPALSNLPGGYATRRKGQGQEVADVREYVPGDDIRHLDRGSTARSGVLHVRQFQQERDRVCLLVADFRPPMLWGLTRAFLSVAAAEALALTGWRVVEEGGRVALLVVTPGRPVIVPPRGRVRGMLDVVGGLVRAHRDALEAVLDGATEGPALDGALSSVERLAPRGAEIVLATGLDRPGAGFADRLAALSRNRAPRLLVLSGLNPEKMPGGRYPICLPDGRRLRVTLEGRRATTAAPEAEVAGVPAQFLDAGQPVEAMARALALSTAPVRP</sequence>
<reference evidence="2 3" key="1">
    <citation type="submission" date="2019-12" db="EMBL/GenBank/DDBJ databases">
        <title>Complete Genome Sequence of a Quorum-Sensing Bacterium,Rhodobacteraceae bacterium C31, Isolated from a marine microalgae symbiotic bacteria.</title>
        <authorList>
            <person name="Zhang Y."/>
        </authorList>
    </citation>
    <scope>NUCLEOTIDE SEQUENCE [LARGE SCALE GENOMIC DNA]</scope>
    <source>
        <strain evidence="2 3">C31</strain>
    </source>
</reference>
<feature type="domain" description="DUF58" evidence="1">
    <location>
        <begin position="53"/>
        <end position="204"/>
    </location>
</feature>
<gene>
    <name evidence="2" type="ORF">GQA70_00355</name>
</gene>